<dbReference type="GO" id="GO:0016746">
    <property type="term" value="F:acyltransferase activity"/>
    <property type="evidence" value="ECO:0007669"/>
    <property type="project" value="UniProtKB-KW"/>
</dbReference>
<dbReference type="InterPro" id="IPR022484">
    <property type="entry name" value="PEP-CTERM/exosrtase_acylTfrase"/>
</dbReference>
<dbReference type="RefSeq" id="WP_394486348.1">
    <property type="nucleotide sequence ID" value="NZ_JBIGIA010000001.1"/>
</dbReference>
<keyword evidence="2" id="KW-1185">Reference proteome</keyword>
<dbReference type="InterPro" id="IPR016181">
    <property type="entry name" value="Acyl_CoA_acyltransferase"/>
</dbReference>
<protein>
    <submittedName>
        <fullName evidence="1">PEP-CTERM/exosortase system-associated acyltransferase</fullName>
    </submittedName>
</protein>
<dbReference type="SUPFAM" id="SSF55729">
    <property type="entry name" value="Acyl-CoA N-acyltransferases (Nat)"/>
    <property type="match status" value="1"/>
</dbReference>
<keyword evidence="1" id="KW-0012">Acyltransferase</keyword>
<accession>A0ABW7G1C9</accession>
<dbReference type="Gene3D" id="3.40.630.30">
    <property type="match status" value="1"/>
</dbReference>
<name>A0ABW7G1C9_9BURK</name>
<dbReference type="Pfam" id="PF13444">
    <property type="entry name" value="Acetyltransf_5"/>
    <property type="match status" value="1"/>
</dbReference>
<keyword evidence="1" id="KW-0808">Transferase</keyword>
<proteinExistence type="predicted"/>
<evidence type="ECO:0000313" key="1">
    <source>
        <dbReference type="EMBL" id="MFG6455696.1"/>
    </source>
</evidence>
<evidence type="ECO:0000313" key="2">
    <source>
        <dbReference type="Proteomes" id="UP001606305"/>
    </source>
</evidence>
<comment type="caution">
    <text evidence="1">The sequence shown here is derived from an EMBL/GenBank/DDBJ whole genome shotgun (WGS) entry which is preliminary data.</text>
</comment>
<sequence length="263" mass="29584">MNTTSIDGNLGSKFEEWFELTPALDRGSLELVHRIRHDVYCRDLGWEPVRPSGLEIDAYDQHAFHCLLKKRGTGVPVGCTRVIIANPANMSEPLPFEMSCRDVLNRELVDPARLPRDAVCEVSRLAVMNTFRQRKGETSQAASISNEDFQSRASAPRFPFIPVSLYLGATAIARRLGIANIFVLTEPRLASHFSRIGFDLQVIGGEIDHRGKRVPSLMTTSKIIKNLRPMIQPLYQMIERSVEAAFLEHPEALHRTPVLDSPR</sequence>
<dbReference type="NCBIfam" id="TIGR03694">
    <property type="entry name" value="exosort_acyl"/>
    <property type="match status" value="1"/>
</dbReference>
<dbReference type="EMBL" id="JBIGIA010000001">
    <property type="protein sequence ID" value="MFG6455696.1"/>
    <property type="molecule type" value="Genomic_DNA"/>
</dbReference>
<organism evidence="1 2">
    <name type="scientific">Pelomonas nitida</name>
    <dbReference type="NCBI Taxonomy" id="3299027"/>
    <lineage>
        <taxon>Bacteria</taxon>
        <taxon>Pseudomonadati</taxon>
        <taxon>Pseudomonadota</taxon>
        <taxon>Betaproteobacteria</taxon>
        <taxon>Burkholderiales</taxon>
        <taxon>Sphaerotilaceae</taxon>
        <taxon>Roseateles</taxon>
    </lineage>
</organism>
<dbReference type="Proteomes" id="UP001606305">
    <property type="component" value="Unassembled WGS sequence"/>
</dbReference>
<reference evidence="1 2" key="1">
    <citation type="submission" date="2024-09" db="EMBL/GenBank/DDBJ databases">
        <title>Novel species of the genus Pelomonas and Roseateles isolated from streams.</title>
        <authorList>
            <person name="Lu H."/>
        </authorList>
    </citation>
    <scope>NUCLEOTIDE SEQUENCE [LARGE SCALE GENOMIC DNA]</scope>
    <source>
        <strain evidence="1 2">BYS96W</strain>
    </source>
</reference>
<gene>
    <name evidence="1" type="ORF">ACG00X_02520</name>
</gene>